<dbReference type="EMBL" id="JAUTXY010000009">
    <property type="protein sequence ID" value="MEE2059708.1"/>
    <property type="molecule type" value="Genomic_DNA"/>
</dbReference>
<reference evidence="3 4" key="1">
    <citation type="submission" date="2023-07" db="EMBL/GenBank/DDBJ databases">
        <authorList>
            <person name="Girao M."/>
            <person name="Carvalho M.F."/>
        </authorList>
    </citation>
    <scope>NUCLEOTIDE SEQUENCE [LARGE SCALE GENOMIC DNA]</scope>
    <source>
        <strain evidence="3 4">YIM65754</strain>
    </source>
</reference>
<dbReference type="Proteomes" id="UP001336020">
    <property type="component" value="Unassembled WGS sequence"/>
</dbReference>
<dbReference type="RefSeq" id="WP_132471425.1">
    <property type="nucleotide sequence ID" value="NZ_JAUTXY010000009.1"/>
</dbReference>
<accession>A0ABU7LDU3</accession>
<feature type="chain" id="PRO_5046276243" description="Small secreted domain DUF320" evidence="2">
    <location>
        <begin position="29"/>
        <end position="89"/>
    </location>
</feature>
<gene>
    <name evidence="3" type="ORF">Q7514_19500</name>
</gene>
<evidence type="ECO:0000313" key="3">
    <source>
        <dbReference type="EMBL" id="MEE2059708.1"/>
    </source>
</evidence>
<evidence type="ECO:0008006" key="5">
    <source>
        <dbReference type="Google" id="ProtNLM"/>
    </source>
</evidence>
<feature type="signal peptide" evidence="2">
    <location>
        <begin position="1"/>
        <end position="28"/>
    </location>
</feature>
<feature type="compositionally biased region" description="Low complexity" evidence="1">
    <location>
        <begin position="63"/>
        <end position="81"/>
    </location>
</feature>
<proteinExistence type="predicted"/>
<organism evidence="3 4">
    <name type="scientific">Rhodococcus artemisiae</name>
    <dbReference type="NCBI Taxonomy" id="714159"/>
    <lineage>
        <taxon>Bacteria</taxon>
        <taxon>Bacillati</taxon>
        <taxon>Actinomycetota</taxon>
        <taxon>Actinomycetes</taxon>
        <taxon>Mycobacteriales</taxon>
        <taxon>Nocardiaceae</taxon>
        <taxon>Rhodococcus</taxon>
    </lineage>
</organism>
<sequence>MRRVLRSTVAVSAFALAAALGTAGTASAEPAPAPRVCSLGDLVLRSLNMVDCVNPPTGSAGIATGSADGTGSSTGSSDVGIVGHGAVIG</sequence>
<keyword evidence="2" id="KW-0732">Signal</keyword>
<evidence type="ECO:0000256" key="2">
    <source>
        <dbReference type="SAM" id="SignalP"/>
    </source>
</evidence>
<comment type="caution">
    <text evidence="3">The sequence shown here is derived from an EMBL/GenBank/DDBJ whole genome shotgun (WGS) entry which is preliminary data.</text>
</comment>
<name>A0ABU7LDU3_9NOCA</name>
<protein>
    <recommendedName>
        <fullName evidence="5">Small secreted domain DUF320</fullName>
    </recommendedName>
</protein>
<feature type="region of interest" description="Disordered" evidence="1">
    <location>
        <begin position="63"/>
        <end position="89"/>
    </location>
</feature>
<keyword evidence="4" id="KW-1185">Reference proteome</keyword>
<evidence type="ECO:0000313" key="4">
    <source>
        <dbReference type="Proteomes" id="UP001336020"/>
    </source>
</evidence>
<evidence type="ECO:0000256" key="1">
    <source>
        <dbReference type="SAM" id="MobiDB-lite"/>
    </source>
</evidence>